<keyword evidence="5" id="KW-0998">Cell outer membrane</keyword>
<dbReference type="PROSITE" id="PS51257">
    <property type="entry name" value="PROKAR_LIPOPROTEIN"/>
    <property type="match status" value="1"/>
</dbReference>
<proteinExistence type="inferred from homology"/>
<keyword evidence="9" id="KW-1185">Reference proteome</keyword>
<feature type="domain" description="RagB/SusD" evidence="6">
    <location>
        <begin position="320"/>
        <end position="469"/>
    </location>
</feature>
<dbReference type="Pfam" id="PF14322">
    <property type="entry name" value="SusD-like_3"/>
    <property type="match status" value="1"/>
</dbReference>
<evidence type="ECO:0000259" key="6">
    <source>
        <dbReference type="Pfam" id="PF07980"/>
    </source>
</evidence>
<dbReference type="Pfam" id="PF07980">
    <property type="entry name" value="SusD_RagB"/>
    <property type="match status" value="1"/>
</dbReference>
<dbReference type="OrthoDB" id="621570at2"/>
<organism evidence="8 9">
    <name type="scientific">Flavobacterium petrolei</name>
    <dbReference type="NCBI Taxonomy" id="2259594"/>
    <lineage>
        <taxon>Bacteria</taxon>
        <taxon>Pseudomonadati</taxon>
        <taxon>Bacteroidota</taxon>
        <taxon>Flavobacteriia</taxon>
        <taxon>Flavobacteriales</taxon>
        <taxon>Flavobacteriaceae</taxon>
        <taxon>Flavobacterium</taxon>
    </lineage>
</organism>
<dbReference type="AlphaFoldDB" id="A0A482TF69"/>
<dbReference type="InterPro" id="IPR012944">
    <property type="entry name" value="SusD_RagB_dom"/>
</dbReference>
<comment type="subcellular location">
    <subcellularLocation>
        <location evidence="1">Cell outer membrane</location>
    </subcellularLocation>
</comment>
<keyword evidence="4" id="KW-0472">Membrane</keyword>
<sequence length="469" mass="52028">MKNLQFITVQTKPFQVYRILLVLTVILFSSSCSDFVEVPLPNSQLTGTTVFESELTANASMAQIYAQLRDGGILSGLPTGASVRMGLYADELQDYTNSTIALPIYNNALTADNATVASLWTSSYSQIYNANSVIQGVENSTGLPIAVKNRVSGEALFVRALVHFYLLQIYGSIPYITGTNYEINRKVMRSAADEVYAAIVKDLESASSRLPENYSSSDRAKPNKMVAKAMLARVYLYRNKNTEAANEATTVINSPLYAWETDLNKIFLRNSKTTIWQLASATAVRNSNEGTTFIFVSGPPPVCALRTDFMNAFETGDQRKVNWTKSVTTGLNTWNHPNKYKLRTATTSSQEYSIVLRLAEQYLIRAEARAKLGDLAGAKEDLNKIRTTAGLPIITSTIATEILSEIQKQRRFEFFTEHGHRFFDLKRSGTVDGVLSVSKPGWNSADILWPIPELELNANPNLQPQNTGY</sequence>
<evidence type="ECO:0000259" key="7">
    <source>
        <dbReference type="Pfam" id="PF14322"/>
    </source>
</evidence>
<name>A0A482TF69_9FLAO</name>
<gene>
    <name evidence="8" type="ORF">DR871_013030</name>
</gene>
<dbReference type="InterPro" id="IPR033985">
    <property type="entry name" value="SusD-like_N"/>
</dbReference>
<evidence type="ECO:0000256" key="5">
    <source>
        <dbReference type="ARBA" id="ARBA00023237"/>
    </source>
</evidence>
<dbReference type="Gene3D" id="1.25.40.390">
    <property type="match status" value="1"/>
</dbReference>
<evidence type="ECO:0000256" key="4">
    <source>
        <dbReference type="ARBA" id="ARBA00023136"/>
    </source>
</evidence>
<evidence type="ECO:0000256" key="3">
    <source>
        <dbReference type="ARBA" id="ARBA00022729"/>
    </source>
</evidence>
<dbReference type="EMBL" id="QNVY02000004">
    <property type="protein sequence ID" value="RYJ51345.1"/>
    <property type="molecule type" value="Genomic_DNA"/>
</dbReference>
<evidence type="ECO:0000256" key="1">
    <source>
        <dbReference type="ARBA" id="ARBA00004442"/>
    </source>
</evidence>
<dbReference type="GO" id="GO:0009279">
    <property type="term" value="C:cell outer membrane"/>
    <property type="evidence" value="ECO:0007669"/>
    <property type="project" value="UniProtKB-SubCell"/>
</dbReference>
<comment type="caution">
    <text evidence="8">The sequence shown here is derived from an EMBL/GenBank/DDBJ whole genome shotgun (WGS) entry which is preliminary data.</text>
</comment>
<protein>
    <submittedName>
        <fullName evidence="8">RagB/SusD family nutrient uptake outer membrane protein</fullName>
    </submittedName>
</protein>
<dbReference type="CDD" id="cd08977">
    <property type="entry name" value="SusD"/>
    <property type="match status" value="1"/>
</dbReference>
<comment type="similarity">
    <text evidence="2">Belongs to the SusD family.</text>
</comment>
<dbReference type="RefSeq" id="WP_113667157.1">
    <property type="nucleotide sequence ID" value="NZ_QNVY02000004.1"/>
</dbReference>
<evidence type="ECO:0000313" key="9">
    <source>
        <dbReference type="Proteomes" id="UP000253235"/>
    </source>
</evidence>
<dbReference type="InterPro" id="IPR011990">
    <property type="entry name" value="TPR-like_helical_dom_sf"/>
</dbReference>
<accession>A0A482TF69</accession>
<evidence type="ECO:0000256" key="2">
    <source>
        <dbReference type="ARBA" id="ARBA00006275"/>
    </source>
</evidence>
<reference evidence="8 9" key="1">
    <citation type="submission" date="2019-01" db="EMBL/GenBank/DDBJ databases">
        <title>Flavobacterium sp. nov. isolated from arctic soil.</title>
        <authorList>
            <person name="Kim D.-U."/>
        </authorList>
    </citation>
    <scope>NUCLEOTIDE SEQUENCE [LARGE SCALE GENOMIC DNA]</scope>
    <source>
        <strain evidence="8 9">Kopri-42</strain>
    </source>
</reference>
<keyword evidence="3" id="KW-0732">Signal</keyword>
<dbReference type="Proteomes" id="UP000253235">
    <property type="component" value="Unassembled WGS sequence"/>
</dbReference>
<evidence type="ECO:0000313" key="8">
    <source>
        <dbReference type="EMBL" id="RYJ51345.1"/>
    </source>
</evidence>
<dbReference type="SUPFAM" id="SSF48452">
    <property type="entry name" value="TPR-like"/>
    <property type="match status" value="1"/>
</dbReference>
<feature type="domain" description="SusD-like N-terminal" evidence="7">
    <location>
        <begin position="96"/>
        <end position="236"/>
    </location>
</feature>